<keyword evidence="1" id="KW-0413">Isomerase</keyword>
<comment type="caution">
    <text evidence="1">The sequence shown here is derived from an EMBL/GenBank/DDBJ whole genome shotgun (WGS) entry which is preliminary data.</text>
</comment>
<dbReference type="EMBL" id="JGCY01000213">
    <property type="protein sequence ID" value="EXY76174.1"/>
    <property type="molecule type" value="Genomic_DNA"/>
</dbReference>
<proteinExistence type="predicted"/>
<evidence type="ECO:0000313" key="1">
    <source>
        <dbReference type="EMBL" id="EXY76174.1"/>
    </source>
</evidence>
<protein>
    <submittedName>
        <fullName evidence="1">Peptidyl-prolyl cis-trans isomerase domain protein</fullName>
    </submittedName>
</protein>
<accession>A0A015SVJ5</accession>
<gene>
    <name evidence="1" type="ORF">M124_4950</name>
</gene>
<name>A0A015SVJ5_BACFG</name>
<dbReference type="Proteomes" id="UP000020529">
    <property type="component" value="Unassembled WGS sequence"/>
</dbReference>
<sequence length="93" mass="10710">PATIRIEQGTFAEGDNVFVDKLVFKKGDFEPLKSYPFTVVLGEKKKGPESYHEIIPQLIRDYQNHLDALWTERLRASAKVEINQEVLKTVNNH</sequence>
<dbReference type="PATRIC" id="fig|1339315.3.peg.808"/>
<organism evidence="1 2">
    <name type="scientific">Bacteroides fragilis str. 3988T(B)14</name>
    <dbReference type="NCBI Taxonomy" id="1339315"/>
    <lineage>
        <taxon>Bacteria</taxon>
        <taxon>Pseudomonadati</taxon>
        <taxon>Bacteroidota</taxon>
        <taxon>Bacteroidia</taxon>
        <taxon>Bacteroidales</taxon>
        <taxon>Bacteroidaceae</taxon>
        <taxon>Bacteroides</taxon>
    </lineage>
</organism>
<dbReference type="AlphaFoldDB" id="A0A015SVJ5"/>
<feature type="non-terminal residue" evidence="1">
    <location>
        <position position="1"/>
    </location>
</feature>
<dbReference type="GO" id="GO:0016853">
    <property type="term" value="F:isomerase activity"/>
    <property type="evidence" value="ECO:0007669"/>
    <property type="project" value="UniProtKB-KW"/>
</dbReference>
<reference evidence="1 2" key="1">
    <citation type="submission" date="2014-02" db="EMBL/GenBank/DDBJ databases">
        <authorList>
            <person name="Sears C."/>
            <person name="Carroll K."/>
            <person name="Sack B.R."/>
            <person name="Qadri F."/>
            <person name="Myers L.L."/>
            <person name="Chung G.-T."/>
            <person name="Escheverria P."/>
            <person name="Fraser C.M."/>
            <person name="Sadzewicz L."/>
            <person name="Shefchek K.A."/>
            <person name="Tallon L."/>
            <person name="Das S.P."/>
            <person name="Daugherty S."/>
            <person name="Mongodin E.F."/>
        </authorList>
    </citation>
    <scope>NUCLEOTIDE SEQUENCE [LARGE SCALE GENOMIC DNA]</scope>
    <source>
        <strain evidence="2">3988T(B)14</strain>
    </source>
</reference>
<evidence type="ECO:0000313" key="2">
    <source>
        <dbReference type="Proteomes" id="UP000020529"/>
    </source>
</evidence>